<comment type="caution">
    <text evidence="4">The sequence shown here is derived from an EMBL/GenBank/DDBJ whole genome shotgun (WGS) entry which is preliminary data.</text>
</comment>
<dbReference type="Pfam" id="PF05670">
    <property type="entry name" value="NFACT-R_1"/>
    <property type="match status" value="1"/>
</dbReference>
<protein>
    <recommendedName>
        <fullName evidence="3">NFACT RNA-binding domain-containing protein</fullName>
    </recommendedName>
</protein>
<dbReference type="InterPro" id="IPR039730">
    <property type="entry name" value="Jlp2/Ccd25"/>
</dbReference>
<comment type="similarity">
    <text evidence="1">Belongs to the CCDC25 family.</text>
</comment>
<organism evidence="4 5">
    <name type="scientific">Gomphillus americanus</name>
    <dbReference type="NCBI Taxonomy" id="1940652"/>
    <lineage>
        <taxon>Eukaryota</taxon>
        <taxon>Fungi</taxon>
        <taxon>Dikarya</taxon>
        <taxon>Ascomycota</taxon>
        <taxon>Pezizomycotina</taxon>
        <taxon>Lecanoromycetes</taxon>
        <taxon>OSLEUM clade</taxon>
        <taxon>Ostropomycetidae</taxon>
        <taxon>Ostropales</taxon>
        <taxon>Graphidaceae</taxon>
        <taxon>Gomphilloideae</taxon>
        <taxon>Gomphillus</taxon>
    </lineage>
</organism>
<evidence type="ECO:0000313" key="4">
    <source>
        <dbReference type="EMBL" id="CAF9910970.1"/>
    </source>
</evidence>
<evidence type="ECO:0000313" key="5">
    <source>
        <dbReference type="Proteomes" id="UP000664169"/>
    </source>
</evidence>
<evidence type="ECO:0000256" key="2">
    <source>
        <dbReference type="SAM" id="MobiDB-lite"/>
    </source>
</evidence>
<dbReference type="EMBL" id="CAJPDQ010000006">
    <property type="protein sequence ID" value="CAF9910970.1"/>
    <property type="molecule type" value="Genomic_DNA"/>
</dbReference>
<feature type="domain" description="NFACT RNA-binding" evidence="3">
    <location>
        <begin position="1"/>
        <end position="83"/>
    </location>
</feature>
<dbReference type="PANTHER" id="PTHR13049">
    <property type="entry name" value="DUF814-RELATED"/>
    <property type="match status" value="1"/>
</dbReference>
<evidence type="ECO:0000256" key="1">
    <source>
        <dbReference type="ARBA" id="ARBA00008998"/>
    </source>
</evidence>
<feature type="compositionally biased region" description="Basic and acidic residues" evidence="2">
    <location>
        <begin position="167"/>
        <end position="210"/>
    </location>
</feature>
<evidence type="ECO:0000259" key="3">
    <source>
        <dbReference type="Pfam" id="PF05670"/>
    </source>
</evidence>
<feature type="compositionally biased region" description="Acidic residues" evidence="2">
    <location>
        <begin position="221"/>
        <end position="238"/>
    </location>
</feature>
<dbReference type="AlphaFoldDB" id="A0A8H3ICE9"/>
<name>A0A8H3ICE9_9LECA</name>
<dbReference type="Proteomes" id="UP000664169">
    <property type="component" value="Unassembled WGS sequence"/>
</dbReference>
<gene>
    <name evidence="4" type="ORF">GOMPHAMPRED_007252</name>
</gene>
<feature type="region of interest" description="Disordered" evidence="2">
    <location>
        <begin position="158"/>
        <end position="238"/>
    </location>
</feature>
<proteinExistence type="inferred from homology"/>
<sequence length="238" mass="27577">MVYYFTSTVVDPPAEIYLGKDKVENEELIKYGWEEDIWFHADNLSSAHIYLRLQEGQKWDTLPKELIEDCVQLTKANSIEGNRPFFLVYCSRADVFLTLQGNKRDNVTVIYTPWSNLKKDGSMAVGQVGFHVQKQTKHVLVPRRENAVVNRLMKTRTEIPPPLSSQHLREAKEVHSSAKRKAANEVEAKRRKEEAKVQKQRREEKLRGEAEWDALVGSDRVEEEGISNENGWDEDDFM</sequence>
<accession>A0A8H3ICE9</accession>
<dbReference type="InterPro" id="IPR008532">
    <property type="entry name" value="NFACT_RNA-bd"/>
</dbReference>
<reference evidence="4" key="1">
    <citation type="submission" date="2021-03" db="EMBL/GenBank/DDBJ databases">
        <authorList>
            <person name="Tagirdzhanova G."/>
        </authorList>
    </citation>
    <scope>NUCLEOTIDE SEQUENCE</scope>
</reference>
<dbReference type="PANTHER" id="PTHR13049:SF2">
    <property type="entry name" value="COILED-COIL DOMAIN-CONTAINING PROTEIN 25"/>
    <property type="match status" value="1"/>
</dbReference>
<keyword evidence="5" id="KW-1185">Reference proteome</keyword>
<dbReference type="OrthoDB" id="200398at2759"/>